<accession>A0A2U9IGR7</accession>
<feature type="transmembrane region" description="Helical" evidence="1">
    <location>
        <begin position="136"/>
        <end position="161"/>
    </location>
</feature>
<protein>
    <recommendedName>
        <fullName evidence="4">Sodium:solute symporter</fullName>
    </recommendedName>
</protein>
<name>A0A2U9IGR7_9CREN</name>
<evidence type="ECO:0000256" key="1">
    <source>
        <dbReference type="SAM" id="Phobius"/>
    </source>
</evidence>
<dbReference type="KEGG" id="abri:DFR85_12215"/>
<dbReference type="EMBL" id="CP029289">
    <property type="protein sequence ID" value="AWR95247.1"/>
    <property type="molecule type" value="Genomic_DNA"/>
</dbReference>
<keyword evidence="1" id="KW-1133">Transmembrane helix</keyword>
<keyword evidence="3" id="KW-1185">Reference proteome</keyword>
<sequence>MGKPSPIADVLGILGKYFIAGVSIMILGIISADALNLYTNTVALTSIVKTKKRIATLIAGVLGFIIFYFVYQNFLNFLINFLSSLGYWISPWIGILIAYTMKKKDWKIAWLSFAAAIILGLPFMNLKQYGIPYEGLVSSILGGIDISQIIMLIVSIVVYMIL</sequence>
<keyword evidence="1" id="KW-0812">Transmembrane</keyword>
<evidence type="ECO:0000313" key="3">
    <source>
        <dbReference type="Proteomes" id="UP000248044"/>
    </source>
</evidence>
<dbReference type="OrthoDB" id="27121at2157"/>
<gene>
    <name evidence="2" type="ORF">DFR85_12215</name>
</gene>
<dbReference type="Gene3D" id="1.10.4160.10">
    <property type="entry name" value="Hydantoin permease"/>
    <property type="match status" value="1"/>
</dbReference>
<dbReference type="RefSeq" id="WP_110271128.1">
    <property type="nucleotide sequence ID" value="NZ_CP029289.2"/>
</dbReference>
<proteinExistence type="predicted"/>
<evidence type="ECO:0008006" key="4">
    <source>
        <dbReference type="Google" id="ProtNLM"/>
    </source>
</evidence>
<dbReference type="Proteomes" id="UP000248044">
    <property type="component" value="Chromosome"/>
</dbReference>
<dbReference type="GeneID" id="36832933"/>
<keyword evidence="1" id="KW-0472">Membrane</keyword>
<feature type="transmembrane region" description="Helical" evidence="1">
    <location>
        <begin position="17"/>
        <end position="38"/>
    </location>
</feature>
<feature type="transmembrane region" description="Helical" evidence="1">
    <location>
        <begin position="77"/>
        <end position="99"/>
    </location>
</feature>
<reference evidence="2 3" key="1">
    <citation type="submission" date="2018-05" db="EMBL/GenBank/DDBJ databases">
        <title>Complete Genome Sequences of Extremely Thermoacidophilic, Metal-Mobilizing Type-Strain Members of the Archaeal Family Sulfolobaceae: Acidianus brierleyi DSM-1651T, Acidianus sulfidivorans DSM-18786T, Metallosphaera hakonensis DSM-7519T, and Metallosphaera prunae DSM-10039T.</title>
        <authorList>
            <person name="Counts J.A."/>
            <person name="Kelly R.M."/>
        </authorList>
    </citation>
    <scope>NUCLEOTIDE SEQUENCE [LARGE SCALE GENOMIC DNA]</scope>
    <source>
        <strain evidence="2 3">DSM 1651</strain>
    </source>
</reference>
<organism evidence="2 3">
    <name type="scientific">Acidianus brierleyi</name>
    <dbReference type="NCBI Taxonomy" id="41673"/>
    <lineage>
        <taxon>Archaea</taxon>
        <taxon>Thermoproteota</taxon>
        <taxon>Thermoprotei</taxon>
        <taxon>Sulfolobales</taxon>
        <taxon>Sulfolobaceae</taxon>
        <taxon>Acidianus</taxon>
    </lineage>
</organism>
<feature type="transmembrane region" description="Helical" evidence="1">
    <location>
        <begin position="54"/>
        <end position="71"/>
    </location>
</feature>
<dbReference type="AlphaFoldDB" id="A0A2U9IGR7"/>
<feature type="transmembrane region" description="Helical" evidence="1">
    <location>
        <begin position="106"/>
        <end position="124"/>
    </location>
</feature>
<evidence type="ECO:0000313" key="2">
    <source>
        <dbReference type="EMBL" id="AWR95247.1"/>
    </source>
</evidence>